<sequence length="22" mass="2598">MIISTHFLVFVEFRGGIFTVRQ</sequence>
<evidence type="ECO:0000313" key="1">
    <source>
        <dbReference type="EMBL" id="SCB89425.1"/>
    </source>
</evidence>
<evidence type="ECO:0000313" key="2">
    <source>
        <dbReference type="Proteomes" id="UP000196052"/>
    </source>
</evidence>
<accession>A0A1C4A4F2</accession>
<gene>
    <name evidence="1" type="ORF">BC05F1_00672</name>
</gene>
<dbReference type="EMBL" id="FMBE01000011">
    <property type="protein sequence ID" value="SCB89425.1"/>
    <property type="molecule type" value="Genomic_DNA"/>
</dbReference>
<organism evidence="1 2">
    <name type="scientific">Bacillus wiedmannii</name>
    <dbReference type="NCBI Taxonomy" id="1890302"/>
    <lineage>
        <taxon>Bacteria</taxon>
        <taxon>Bacillati</taxon>
        <taxon>Bacillota</taxon>
        <taxon>Bacilli</taxon>
        <taxon>Bacillales</taxon>
        <taxon>Bacillaceae</taxon>
        <taxon>Bacillus</taxon>
        <taxon>Bacillus cereus group</taxon>
    </lineage>
</organism>
<dbReference type="AlphaFoldDB" id="A0A1C4A4F2"/>
<name>A0A1C4A4F2_9BACI</name>
<reference evidence="2" key="1">
    <citation type="submission" date="2016-08" db="EMBL/GenBank/DDBJ databases">
        <authorList>
            <person name="Loux V."/>
            <person name="Rue O."/>
        </authorList>
    </citation>
    <scope>NUCLEOTIDE SEQUENCE [LARGE SCALE GENOMIC DNA]</scope>
    <source>
        <strain evidence="2">INRA Bc05-F1</strain>
    </source>
</reference>
<dbReference type="Proteomes" id="UP000196052">
    <property type="component" value="Unassembled WGS sequence"/>
</dbReference>
<protein>
    <submittedName>
        <fullName evidence="1">Uncharacterized protein</fullName>
    </submittedName>
</protein>
<proteinExistence type="predicted"/>